<comment type="caution">
    <text evidence="2">The sequence shown here is derived from an EMBL/GenBank/DDBJ whole genome shotgun (WGS) entry which is preliminary data.</text>
</comment>
<dbReference type="InterPro" id="IPR016181">
    <property type="entry name" value="Acyl_CoA_acyltransferase"/>
</dbReference>
<accession>A0A4S1DWY0</accession>
<dbReference type="InterPro" id="IPR025685">
    <property type="entry name" value="YoaP-like_dom"/>
</dbReference>
<dbReference type="GO" id="GO:0016747">
    <property type="term" value="F:acyltransferase activity, transferring groups other than amino-acyl groups"/>
    <property type="evidence" value="ECO:0007669"/>
    <property type="project" value="InterPro"/>
</dbReference>
<dbReference type="Pfam" id="PF00583">
    <property type="entry name" value="Acetyltransf_1"/>
    <property type="match status" value="1"/>
</dbReference>
<dbReference type="AlphaFoldDB" id="A0A4S1DWY0"/>
<name>A0A4S1DWY0_9FLAO</name>
<dbReference type="SUPFAM" id="SSF55729">
    <property type="entry name" value="Acyl-CoA N-acyltransferases (Nat)"/>
    <property type="match status" value="1"/>
</dbReference>
<dbReference type="CDD" id="cd04301">
    <property type="entry name" value="NAT_SF"/>
    <property type="match status" value="1"/>
</dbReference>
<keyword evidence="3" id="KW-1185">Reference proteome</keyword>
<feature type="domain" description="N-acetyltransferase" evidence="1">
    <location>
        <begin position="1"/>
        <end position="153"/>
    </location>
</feature>
<reference evidence="2 3" key="1">
    <citation type="submission" date="2019-04" db="EMBL/GenBank/DDBJ databases">
        <authorList>
            <person name="Liu A."/>
        </authorList>
    </citation>
    <scope>NUCLEOTIDE SEQUENCE [LARGE SCALE GENOMIC DNA]</scope>
    <source>
        <strain evidence="2 3">RZ03</strain>
    </source>
</reference>
<organism evidence="2 3">
    <name type="scientific">Flavivirga rizhaonensis</name>
    <dbReference type="NCBI Taxonomy" id="2559571"/>
    <lineage>
        <taxon>Bacteria</taxon>
        <taxon>Pseudomonadati</taxon>
        <taxon>Bacteroidota</taxon>
        <taxon>Flavobacteriia</taxon>
        <taxon>Flavobacteriales</taxon>
        <taxon>Flavobacteriaceae</taxon>
        <taxon>Flavivirga</taxon>
    </lineage>
</organism>
<dbReference type="EMBL" id="SRSO01000011">
    <property type="protein sequence ID" value="TGV02650.1"/>
    <property type="molecule type" value="Genomic_DNA"/>
</dbReference>
<protein>
    <submittedName>
        <fullName evidence="2">GNAT family N-acetyltransferase</fullName>
    </submittedName>
</protein>
<evidence type="ECO:0000313" key="2">
    <source>
        <dbReference type="EMBL" id="TGV02650.1"/>
    </source>
</evidence>
<dbReference type="Gene3D" id="3.40.630.30">
    <property type="match status" value="1"/>
</dbReference>
<proteinExistence type="predicted"/>
<sequence length="263" mass="30081">MKQLINLNSDNISEEHICCAISDKKCIDSYQAKKDWLTKEFNNGYVFRRIDERAKVFIEYGPAENAWIPIKAENYININCFWVSGKYKRNGYGKVLLETAIEDAKSQGIDGLVTVVGTKKFHFMSDTKWFLNQDFKEVERISSGFSLLAKKLNQKATSPAFNESVKSGECSEKNGVVVYYSNRCPFAEFHSKNSLVETTKNRNLPLKLIKLESLEEAQNAPSPATIFSLFYNGKFITTDISVCMDSRYDKVMEKALTLKKMKF</sequence>
<gene>
    <name evidence="2" type="ORF">EM932_09430</name>
</gene>
<evidence type="ECO:0000259" key="1">
    <source>
        <dbReference type="PROSITE" id="PS51186"/>
    </source>
</evidence>
<evidence type="ECO:0000313" key="3">
    <source>
        <dbReference type="Proteomes" id="UP000307602"/>
    </source>
</evidence>
<dbReference type="RefSeq" id="WP_135876941.1">
    <property type="nucleotide sequence ID" value="NZ_SRSO01000011.1"/>
</dbReference>
<dbReference type="PROSITE" id="PS51186">
    <property type="entry name" value="GNAT"/>
    <property type="match status" value="1"/>
</dbReference>
<keyword evidence="2" id="KW-0808">Transferase</keyword>
<dbReference type="OrthoDB" id="3172674at2"/>
<dbReference type="Pfam" id="PF14268">
    <property type="entry name" value="YoaP"/>
    <property type="match status" value="1"/>
</dbReference>
<dbReference type="Proteomes" id="UP000307602">
    <property type="component" value="Unassembled WGS sequence"/>
</dbReference>
<dbReference type="InterPro" id="IPR000182">
    <property type="entry name" value="GNAT_dom"/>
</dbReference>